<dbReference type="InterPro" id="IPR020846">
    <property type="entry name" value="MFS_dom"/>
</dbReference>
<gene>
    <name evidence="9" type="ORF">IFM89_022064</name>
</gene>
<dbReference type="GO" id="GO:0016020">
    <property type="term" value="C:membrane"/>
    <property type="evidence" value="ECO:0007669"/>
    <property type="project" value="UniProtKB-SubCell"/>
</dbReference>
<dbReference type="OrthoDB" id="1651023at2759"/>
<organism evidence="9 10">
    <name type="scientific">Coptis chinensis</name>
    <dbReference type="NCBI Taxonomy" id="261450"/>
    <lineage>
        <taxon>Eukaryota</taxon>
        <taxon>Viridiplantae</taxon>
        <taxon>Streptophyta</taxon>
        <taxon>Embryophyta</taxon>
        <taxon>Tracheophyta</taxon>
        <taxon>Spermatophyta</taxon>
        <taxon>Magnoliopsida</taxon>
        <taxon>Ranunculales</taxon>
        <taxon>Ranunculaceae</taxon>
        <taxon>Coptidoideae</taxon>
        <taxon>Coptis</taxon>
    </lineage>
</organism>
<evidence type="ECO:0000313" key="9">
    <source>
        <dbReference type="EMBL" id="KAF9593365.1"/>
    </source>
</evidence>
<dbReference type="InterPro" id="IPR005828">
    <property type="entry name" value="MFS_sugar_transport-like"/>
</dbReference>
<keyword evidence="3" id="KW-0813">Transport</keyword>
<feature type="transmembrane region" description="Helical" evidence="7">
    <location>
        <begin position="75"/>
        <end position="95"/>
    </location>
</feature>
<evidence type="ECO:0000256" key="6">
    <source>
        <dbReference type="ARBA" id="ARBA00023136"/>
    </source>
</evidence>
<reference evidence="9 10" key="1">
    <citation type="submission" date="2020-10" db="EMBL/GenBank/DDBJ databases">
        <title>The Coptis chinensis genome and diversification of protoberbering-type alkaloids.</title>
        <authorList>
            <person name="Wang B."/>
            <person name="Shu S."/>
            <person name="Song C."/>
            <person name="Liu Y."/>
        </authorList>
    </citation>
    <scope>NUCLEOTIDE SEQUENCE [LARGE SCALE GENOMIC DNA]</scope>
    <source>
        <strain evidence="9">HL-2020</strain>
        <tissue evidence="9">Leaf</tissue>
    </source>
</reference>
<feature type="transmembrane region" description="Helical" evidence="7">
    <location>
        <begin position="166"/>
        <end position="188"/>
    </location>
</feature>
<name>A0A835LG16_9MAGN</name>
<dbReference type="PANTHER" id="PTHR23500:SF574">
    <property type="entry name" value="SUGAR TRANSPORT PROTEIN 1"/>
    <property type="match status" value="1"/>
</dbReference>
<accession>A0A835LG16</accession>
<protein>
    <recommendedName>
        <fullName evidence="8">Major facilitator superfamily (MFS) profile domain-containing protein</fullName>
    </recommendedName>
</protein>
<evidence type="ECO:0000313" key="10">
    <source>
        <dbReference type="Proteomes" id="UP000631114"/>
    </source>
</evidence>
<evidence type="ECO:0000256" key="4">
    <source>
        <dbReference type="ARBA" id="ARBA00022692"/>
    </source>
</evidence>
<keyword evidence="6 7" id="KW-0472">Membrane</keyword>
<comment type="subcellular location">
    <subcellularLocation>
        <location evidence="1">Membrane</location>
        <topology evidence="1">Multi-pass membrane protein</topology>
    </subcellularLocation>
</comment>
<comment type="caution">
    <text evidence="9">The sequence shown here is derived from an EMBL/GenBank/DDBJ whole genome shotgun (WGS) entry which is preliminary data.</text>
</comment>
<dbReference type="PANTHER" id="PTHR23500">
    <property type="entry name" value="SOLUTE CARRIER FAMILY 2, FACILITATED GLUCOSE TRANSPORTER"/>
    <property type="match status" value="1"/>
</dbReference>
<sequence>MDCGSRRWRYAYSLDSTFGEMESAKIENCGIELLTLVIHSGEFASMAPFLKKFCPSVYRKENGDKSTNQYGRFDSVILTLVTSSLYLAALIAFILASKVTRTFGRKLSMLLGGLVFLVGAISNCAAKNVAMLSVDRLLLGVGVGFSNQSVPLYVSDMVPYKYRGALNIGFQLSTIIGILAANLINYFTDNIKGGWGWRFAVGALIWVKFGVNGVANIGSEVSFDSGYEGSERLVLFEFGCGPLLWWSTDEDNDVVSCVPRV</sequence>
<evidence type="ECO:0000256" key="5">
    <source>
        <dbReference type="ARBA" id="ARBA00022989"/>
    </source>
</evidence>
<dbReference type="Pfam" id="PF00083">
    <property type="entry name" value="Sugar_tr"/>
    <property type="match status" value="1"/>
</dbReference>
<keyword evidence="5 7" id="KW-1133">Transmembrane helix</keyword>
<evidence type="ECO:0000256" key="3">
    <source>
        <dbReference type="ARBA" id="ARBA00022448"/>
    </source>
</evidence>
<keyword evidence="4 7" id="KW-0812">Transmembrane</keyword>
<evidence type="ECO:0000256" key="1">
    <source>
        <dbReference type="ARBA" id="ARBA00004141"/>
    </source>
</evidence>
<dbReference type="SUPFAM" id="SSF103473">
    <property type="entry name" value="MFS general substrate transporter"/>
    <property type="match status" value="1"/>
</dbReference>
<evidence type="ECO:0000259" key="8">
    <source>
        <dbReference type="PROSITE" id="PS50850"/>
    </source>
</evidence>
<dbReference type="AlphaFoldDB" id="A0A835LG16"/>
<keyword evidence="10" id="KW-1185">Reference proteome</keyword>
<dbReference type="InterPro" id="IPR045262">
    <property type="entry name" value="STP/PLT_plant"/>
</dbReference>
<proteinExistence type="inferred from homology"/>
<feature type="transmembrane region" description="Helical" evidence="7">
    <location>
        <begin position="107"/>
        <end position="125"/>
    </location>
</feature>
<dbReference type="InterPro" id="IPR036259">
    <property type="entry name" value="MFS_trans_sf"/>
</dbReference>
<dbReference type="EMBL" id="JADFTS010000008">
    <property type="protein sequence ID" value="KAF9593365.1"/>
    <property type="molecule type" value="Genomic_DNA"/>
</dbReference>
<dbReference type="PROSITE" id="PS50850">
    <property type="entry name" value="MFS"/>
    <property type="match status" value="1"/>
</dbReference>
<dbReference type="GO" id="GO:0015144">
    <property type="term" value="F:carbohydrate transmembrane transporter activity"/>
    <property type="evidence" value="ECO:0007669"/>
    <property type="project" value="InterPro"/>
</dbReference>
<dbReference type="Proteomes" id="UP000631114">
    <property type="component" value="Unassembled WGS sequence"/>
</dbReference>
<dbReference type="Gene3D" id="1.20.1250.20">
    <property type="entry name" value="MFS general substrate transporter like domains"/>
    <property type="match status" value="1"/>
</dbReference>
<evidence type="ECO:0000256" key="2">
    <source>
        <dbReference type="ARBA" id="ARBA00010992"/>
    </source>
</evidence>
<comment type="similarity">
    <text evidence="2">Belongs to the major facilitator superfamily. Sugar transporter (TC 2.A.1.1) family.</text>
</comment>
<evidence type="ECO:0000256" key="7">
    <source>
        <dbReference type="SAM" id="Phobius"/>
    </source>
</evidence>
<feature type="domain" description="Major facilitator superfamily (MFS) profile" evidence="8">
    <location>
        <begin position="40"/>
        <end position="261"/>
    </location>
</feature>